<dbReference type="Proteomes" id="UP000646749">
    <property type="component" value="Unassembled WGS sequence"/>
</dbReference>
<dbReference type="SUPFAM" id="SSF48452">
    <property type="entry name" value="TPR-like"/>
    <property type="match status" value="1"/>
</dbReference>
<dbReference type="RefSeq" id="WP_203868691.1">
    <property type="nucleotide sequence ID" value="NZ_BONW01000025.1"/>
</dbReference>
<evidence type="ECO:0000313" key="3">
    <source>
        <dbReference type="Proteomes" id="UP000646749"/>
    </source>
</evidence>
<dbReference type="PANTHER" id="PTHR46082">
    <property type="entry name" value="ATP/GTP-BINDING PROTEIN-RELATED"/>
    <property type="match status" value="1"/>
</dbReference>
<organism evidence="2 3">
    <name type="scientific">Plantactinospora endophytica</name>
    <dbReference type="NCBI Taxonomy" id="673535"/>
    <lineage>
        <taxon>Bacteria</taxon>
        <taxon>Bacillati</taxon>
        <taxon>Actinomycetota</taxon>
        <taxon>Actinomycetes</taxon>
        <taxon>Micromonosporales</taxon>
        <taxon>Micromonosporaceae</taxon>
        <taxon>Plantactinospora</taxon>
    </lineage>
</organism>
<evidence type="ECO:0000313" key="2">
    <source>
        <dbReference type="EMBL" id="GIG90269.1"/>
    </source>
</evidence>
<feature type="domain" description="Bacterial Death-like" evidence="1">
    <location>
        <begin position="10"/>
        <end position="75"/>
    </location>
</feature>
<accession>A0ABQ4E6D4</accession>
<gene>
    <name evidence="2" type="ORF">Pen02_52050</name>
</gene>
<name>A0ABQ4E6D4_9ACTN</name>
<dbReference type="Gene3D" id="1.25.40.10">
    <property type="entry name" value="Tetratricopeptide repeat domain"/>
    <property type="match status" value="1"/>
</dbReference>
<reference evidence="2 3" key="1">
    <citation type="submission" date="2021-01" db="EMBL/GenBank/DDBJ databases">
        <title>Whole genome shotgun sequence of Plantactinospora endophytica NBRC 110450.</title>
        <authorList>
            <person name="Komaki H."/>
            <person name="Tamura T."/>
        </authorList>
    </citation>
    <scope>NUCLEOTIDE SEQUENCE [LARGE SCALE GENOMIC DNA]</scope>
    <source>
        <strain evidence="2 3">NBRC 110450</strain>
    </source>
</reference>
<dbReference type="InterPro" id="IPR053137">
    <property type="entry name" value="NLR-like"/>
</dbReference>
<dbReference type="PANTHER" id="PTHR46082:SF6">
    <property type="entry name" value="AAA+ ATPASE DOMAIN-CONTAINING PROTEIN-RELATED"/>
    <property type="match status" value="1"/>
</dbReference>
<protein>
    <recommendedName>
        <fullName evidence="1">Bacterial Death-like domain-containing protein</fullName>
    </recommendedName>
</protein>
<dbReference type="Pfam" id="PF20690">
    <property type="entry name" value="bDLD3"/>
    <property type="match status" value="1"/>
</dbReference>
<dbReference type="InterPro" id="IPR011990">
    <property type="entry name" value="TPR-like_helical_dom_sf"/>
</dbReference>
<comment type="caution">
    <text evidence="2">The sequence shown here is derived from an EMBL/GenBank/DDBJ whole genome shotgun (WGS) entry which is preliminary data.</text>
</comment>
<dbReference type="Pfam" id="PF13424">
    <property type="entry name" value="TPR_12"/>
    <property type="match status" value="2"/>
</dbReference>
<dbReference type="EMBL" id="BONW01000025">
    <property type="protein sequence ID" value="GIG90269.1"/>
    <property type="molecule type" value="Genomic_DNA"/>
</dbReference>
<proteinExistence type="predicted"/>
<evidence type="ECO:0000259" key="1">
    <source>
        <dbReference type="Pfam" id="PF20690"/>
    </source>
</evidence>
<sequence length="319" mass="35983">MSFSPEAAQEFYDRLHHDWPELCTKLGIEGQEQERFPPGREAQHIWRWLEVRKRLDRLPDALVAIDRQDLADDLEAGRLPERVAAGSPSRTLPGGPRLSGQLLAQRYGTAADLEKQGRYAEALRQLQMVTAGVLCDRVLLLLQLGRQTEAAQLLDEVDRLHREVGLVEYEADRLTADYYRAAVLWEQGLPKQAESAYRAVLGTRAEVLGAQHPETLRTRCSLAGVLADRGRLGEAEAEYRTVLADRLEVLGKSHPDTALTRYALADLLVRQGRRTDAEAEYRLALQVCEQFLGPEHPSTLAIRHRLVFLQQPQRGRDST</sequence>
<keyword evidence="3" id="KW-1185">Reference proteome</keyword>
<dbReference type="InterPro" id="IPR048915">
    <property type="entry name" value="bDLD3"/>
</dbReference>